<feature type="region of interest" description="Disordered" evidence="4">
    <location>
        <begin position="1"/>
        <end position="22"/>
    </location>
</feature>
<dbReference type="UniPathway" id="UPA00140">
    <property type="reaction ID" value="UER00206"/>
</dbReference>
<evidence type="ECO:0000256" key="4">
    <source>
        <dbReference type="SAM" id="MobiDB-lite"/>
    </source>
</evidence>
<evidence type="ECO:0000313" key="7">
    <source>
        <dbReference type="Proteomes" id="UP000318453"/>
    </source>
</evidence>
<feature type="domain" description="Phosphoadenosine phosphosulphate reductase" evidence="5">
    <location>
        <begin position="63"/>
        <end position="236"/>
    </location>
</feature>
<dbReference type="KEGG" id="enn:FRE64_13350"/>
<comment type="subcellular location">
    <subcellularLocation>
        <location evidence="3">Cytoplasm</location>
    </subcellularLocation>
</comment>
<dbReference type="HAMAP" id="MF_00063">
    <property type="entry name" value="CysH"/>
    <property type="match status" value="1"/>
</dbReference>
<comment type="function">
    <text evidence="3">Catalyzes the formation of sulfite from phosphoadenosine 5'-phosphosulfate (PAPS) using thioredoxin as an electron donor.</text>
</comment>
<comment type="caution">
    <text evidence="3">Lacks conserved residue(s) required for the propagation of feature annotation.</text>
</comment>
<dbReference type="PIRSF" id="PIRSF000857">
    <property type="entry name" value="PAPS_reductase"/>
    <property type="match status" value="1"/>
</dbReference>
<dbReference type="Pfam" id="PF01507">
    <property type="entry name" value="PAPS_reduct"/>
    <property type="match status" value="1"/>
</dbReference>
<comment type="similarity">
    <text evidence="1 3">Belongs to the PAPS reductase family. CysH subfamily.</text>
</comment>
<keyword evidence="3" id="KW-0963">Cytoplasm</keyword>
<name>A0A5B8NNL0_9CHRO</name>
<dbReference type="InterPro" id="IPR011800">
    <property type="entry name" value="PAPS_reductase_CysH"/>
</dbReference>
<evidence type="ECO:0000256" key="1">
    <source>
        <dbReference type="ARBA" id="ARBA00009732"/>
    </source>
</evidence>
<organism evidence="6 7">
    <name type="scientific">Euhalothece natronophila Z-M001</name>
    <dbReference type="NCBI Taxonomy" id="522448"/>
    <lineage>
        <taxon>Bacteria</taxon>
        <taxon>Bacillati</taxon>
        <taxon>Cyanobacteriota</taxon>
        <taxon>Cyanophyceae</taxon>
        <taxon>Oscillatoriophycideae</taxon>
        <taxon>Chroococcales</taxon>
        <taxon>Halothecacae</taxon>
        <taxon>Halothece cluster</taxon>
        <taxon>Euhalothece</taxon>
    </lineage>
</organism>
<dbReference type="SUPFAM" id="SSF52402">
    <property type="entry name" value="Adenine nucleotide alpha hydrolases-like"/>
    <property type="match status" value="1"/>
</dbReference>
<comment type="catalytic activity">
    <reaction evidence="3">
        <text>[thioredoxin]-disulfide + sulfite + adenosine 3',5'-bisphosphate + 2 H(+) = [thioredoxin]-dithiol + 3'-phosphoadenylyl sulfate</text>
        <dbReference type="Rhea" id="RHEA:11724"/>
        <dbReference type="Rhea" id="RHEA-COMP:10698"/>
        <dbReference type="Rhea" id="RHEA-COMP:10700"/>
        <dbReference type="ChEBI" id="CHEBI:15378"/>
        <dbReference type="ChEBI" id="CHEBI:17359"/>
        <dbReference type="ChEBI" id="CHEBI:29950"/>
        <dbReference type="ChEBI" id="CHEBI:50058"/>
        <dbReference type="ChEBI" id="CHEBI:58339"/>
        <dbReference type="ChEBI" id="CHEBI:58343"/>
        <dbReference type="EC" id="1.8.4.8"/>
    </reaction>
</comment>
<dbReference type="InterPro" id="IPR014729">
    <property type="entry name" value="Rossmann-like_a/b/a_fold"/>
</dbReference>
<dbReference type="PANTHER" id="PTHR46509">
    <property type="entry name" value="PHOSPHOADENOSINE PHOSPHOSULFATE REDUCTASE"/>
    <property type="match status" value="1"/>
</dbReference>
<proteinExistence type="inferred from homology"/>
<dbReference type="InterPro" id="IPR002500">
    <property type="entry name" value="PAPS_reduct_dom"/>
</dbReference>
<feature type="active site" description="Nucleophile; cysteine thiosulfonate intermediate" evidence="3">
    <location>
        <position position="256"/>
    </location>
</feature>
<gene>
    <name evidence="3 6" type="primary">cysH</name>
    <name evidence="6" type="ORF">FRE64_13350</name>
</gene>
<dbReference type="GO" id="GO:0004604">
    <property type="term" value="F:phosphoadenylyl-sulfate reductase (thioredoxin) activity"/>
    <property type="evidence" value="ECO:0007669"/>
    <property type="project" value="UniProtKB-UniRule"/>
</dbReference>
<keyword evidence="7" id="KW-1185">Reference proteome</keyword>
<comment type="pathway">
    <text evidence="3">Sulfur metabolism; hydrogen sulfide biosynthesis; sulfite from sulfate: step 3/3.</text>
</comment>
<protein>
    <recommendedName>
        <fullName evidence="3">Phosphoadenosine 5'-phosphosulfate reductase</fullName>
        <shortName evidence="3">PAPS reductase</shortName>
        <ecNumber evidence="3">1.8.4.8</ecNumber>
    </recommendedName>
    <alternativeName>
        <fullName evidence="3">3'-phosphoadenylylsulfate reductase</fullName>
    </alternativeName>
    <alternativeName>
        <fullName evidence="3">PAPS reductase, thioredoxin dependent</fullName>
    </alternativeName>
    <alternativeName>
        <fullName evidence="3">PAPS sulfotransferase</fullName>
    </alternativeName>
    <alternativeName>
        <fullName evidence="3">PAdoPS reductase</fullName>
    </alternativeName>
</protein>
<dbReference type="Gene3D" id="3.40.50.620">
    <property type="entry name" value="HUPs"/>
    <property type="match status" value="1"/>
</dbReference>
<reference evidence="6" key="1">
    <citation type="submission" date="2019-08" db="EMBL/GenBank/DDBJ databases">
        <title>Carotenoids and Carotenoid Binding Proteins in the Halophilic Cyanobacterium Euhalothece sp. ZM00.</title>
        <authorList>
            <person name="Cho S.M."/>
            <person name="Song J.Y."/>
            <person name="Park Y.-I."/>
        </authorList>
    </citation>
    <scope>NUCLEOTIDE SEQUENCE [LARGE SCALE GENOMIC DNA]</scope>
    <source>
        <strain evidence="6">Z-M001</strain>
    </source>
</reference>
<dbReference type="CDD" id="cd23945">
    <property type="entry name" value="PAPS_reductase"/>
    <property type="match status" value="1"/>
</dbReference>
<dbReference type="NCBIfam" id="TIGR02057">
    <property type="entry name" value="PAPS_reductase"/>
    <property type="match status" value="1"/>
</dbReference>
<evidence type="ECO:0000256" key="2">
    <source>
        <dbReference type="ARBA" id="ARBA00023002"/>
    </source>
</evidence>
<dbReference type="GO" id="GO:0019379">
    <property type="term" value="P:sulfate assimilation, phosphoadenylyl sulfate reduction by phosphoadenylyl-sulfate reductase (thioredoxin)"/>
    <property type="evidence" value="ECO:0007669"/>
    <property type="project" value="UniProtKB-UniRule"/>
</dbReference>
<dbReference type="EMBL" id="CP042326">
    <property type="protein sequence ID" value="QDZ40842.1"/>
    <property type="molecule type" value="Genomic_DNA"/>
</dbReference>
<dbReference type="Proteomes" id="UP000318453">
    <property type="component" value="Chromosome"/>
</dbReference>
<sequence length="275" mass="31296">MNQIPSNSSHLNQQTSNNQKSNAMSVATLEALNLDLDQLNAKLGDAKAEDLIKWADETFGQGLVMSTSFGIQSALMLHLVTSIIPDIPVIWVDTGYLHPETYRFAAQLTERLNLNLKVYQSPMSPARMEALYGKLWEKKDVESLNLYDQIRKVEPMERALKELGATAWLAGLRRDQTKHRQNLPRIGTQSGIYKILPVLNWHSRDVHRYLTEHDLPYHPLFDQGYMTVGDWHSSRPISLEDEHERDTRFQGVKQECGLHLPKTSGEAQSFDSSSL</sequence>
<dbReference type="PANTHER" id="PTHR46509:SF1">
    <property type="entry name" value="PHOSPHOADENOSINE PHOSPHOSULFATE REDUCTASE"/>
    <property type="match status" value="1"/>
</dbReference>
<evidence type="ECO:0000313" key="6">
    <source>
        <dbReference type="EMBL" id="QDZ40842.1"/>
    </source>
</evidence>
<evidence type="ECO:0000256" key="3">
    <source>
        <dbReference type="HAMAP-Rule" id="MF_00063"/>
    </source>
</evidence>
<dbReference type="GO" id="GO:0070814">
    <property type="term" value="P:hydrogen sulfide biosynthetic process"/>
    <property type="evidence" value="ECO:0007669"/>
    <property type="project" value="UniProtKB-UniRule"/>
</dbReference>
<evidence type="ECO:0000259" key="5">
    <source>
        <dbReference type="Pfam" id="PF01507"/>
    </source>
</evidence>
<dbReference type="InterPro" id="IPR004511">
    <property type="entry name" value="PAPS/APS_Rdtase"/>
</dbReference>
<dbReference type="OrthoDB" id="9772604at2"/>
<accession>A0A5B8NNL0</accession>
<dbReference type="NCBIfam" id="NF002537">
    <property type="entry name" value="PRK02090.1"/>
    <property type="match status" value="1"/>
</dbReference>
<dbReference type="GO" id="GO:0005737">
    <property type="term" value="C:cytoplasm"/>
    <property type="evidence" value="ECO:0007669"/>
    <property type="project" value="UniProtKB-SubCell"/>
</dbReference>
<dbReference type="AlphaFoldDB" id="A0A5B8NNL0"/>
<keyword evidence="2 3" id="KW-0560">Oxidoreductase</keyword>
<dbReference type="NCBIfam" id="TIGR00434">
    <property type="entry name" value="cysH"/>
    <property type="match status" value="1"/>
</dbReference>
<dbReference type="EC" id="1.8.4.8" evidence="3"/>